<dbReference type="InterPro" id="IPR022791">
    <property type="entry name" value="L-PG_synthase/AglD"/>
</dbReference>
<feature type="transmembrane region" description="Helical" evidence="6">
    <location>
        <begin position="199"/>
        <end position="218"/>
    </location>
</feature>
<keyword evidence="5 6" id="KW-0472">Membrane</keyword>
<dbReference type="OrthoDB" id="5242664at2"/>
<dbReference type="EMBL" id="BANR01000005">
    <property type="protein sequence ID" value="GAC48495.1"/>
    <property type="molecule type" value="Genomic_DNA"/>
</dbReference>
<dbReference type="PANTHER" id="PTHR39087">
    <property type="entry name" value="UPF0104 MEMBRANE PROTEIN MJ1595"/>
    <property type="match status" value="1"/>
</dbReference>
<feature type="transmembrane region" description="Helical" evidence="6">
    <location>
        <begin position="486"/>
        <end position="506"/>
    </location>
</feature>
<evidence type="ECO:0000256" key="4">
    <source>
        <dbReference type="ARBA" id="ARBA00022989"/>
    </source>
</evidence>
<gene>
    <name evidence="7" type="ORF">GOACH_05_03660</name>
</gene>
<accession>L7KI16</accession>
<evidence type="ECO:0000313" key="8">
    <source>
        <dbReference type="Proteomes" id="UP000010988"/>
    </source>
</evidence>
<protein>
    <recommendedName>
        <fullName evidence="9">Integral membrane protein</fullName>
    </recommendedName>
</protein>
<dbReference type="GO" id="GO:0005886">
    <property type="term" value="C:plasma membrane"/>
    <property type="evidence" value="ECO:0007669"/>
    <property type="project" value="UniProtKB-SubCell"/>
</dbReference>
<dbReference type="RefSeq" id="WP_005173767.1">
    <property type="nucleotide sequence ID" value="NZ_BANR01000005.1"/>
</dbReference>
<keyword evidence="4 6" id="KW-1133">Transmembrane helix</keyword>
<evidence type="ECO:0008006" key="9">
    <source>
        <dbReference type="Google" id="ProtNLM"/>
    </source>
</evidence>
<organism evidence="7 8">
    <name type="scientific">Gordonia aichiensis NBRC 108223</name>
    <dbReference type="NCBI Taxonomy" id="1220583"/>
    <lineage>
        <taxon>Bacteria</taxon>
        <taxon>Bacillati</taxon>
        <taxon>Actinomycetota</taxon>
        <taxon>Actinomycetes</taxon>
        <taxon>Mycobacteriales</taxon>
        <taxon>Gordoniaceae</taxon>
        <taxon>Gordonia</taxon>
    </lineage>
</organism>
<feature type="transmembrane region" description="Helical" evidence="6">
    <location>
        <begin position="735"/>
        <end position="755"/>
    </location>
</feature>
<feature type="transmembrane region" description="Helical" evidence="6">
    <location>
        <begin position="145"/>
        <end position="161"/>
    </location>
</feature>
<reference evidence="7 8" key="1">
    <citation type="submission" date="2012-12" db="EMBL/GenBank/DDBJ databases">
        <title>Whole genome shotgun sequence of Gordonia aichiensis NBRC 108223.</title>
        <authorList>
            <person name="Isaki-Nakamura S."/>
            <person name="Hosoyama A."/>
            <person name="Tsuchikane K."/>
            <person name="Ando Y."/>
            <person name="Baba S."/>
            <person name="Ohji S."/>
            <person name="Hamada M."/>
            <person name="Tamura T."/>
            <person name="Yamazoe A."/>
            <person name="Yamazaki S."/>
            <person name="Fujita N."/>
        </authorList>
    </citation>
    <scope>NUCLEOTIDE SEQUENCE [LARGE SCALE GENOMIC DNA]</scope>
    <source>
        <strain evidence="7 8">NBRC 108223</strain>
    </source>
</reference>
<evidence type="ECO:0000256" key="1">
    <source>
        <dbReference type="ARBA" id="ARBA00004651"/>
    </source>
</evidence>
<feature type="transmembrane region" description="Helical" evidence="6">
    <location>
        <begin position="602"/>
        <end position="619"/>
    </location>
</feature>
<evidence type="ECO:0000256" key="6">
    <source>
        <dbReference type="SAM" id="Phobius"/>
    </source>
</evidence>
<dbReference type="Pfam" id="PF03706">
    <property type="entry name" value="LPG_synthase_TM"/>
    <property type="match status" value="1"/>
</dbReference>
<dbReference type="Proteomes" id="UP000010988">
    <property type="component" value="Unassembled WGS sequence"/>
</dbReference>
<keyword evidence="3 6" id="KW-0812">Transmembrane</keyword>
<evidence type="ECO:0000256" key="5">
    <source>
        <dbReference type="ARBA" id="ARBA00023136"/>
    </source>
</evidence>
<feature type="transmembrane region" description="Helical" evidence="6">
    <location>
        <begin position="70"/>
        <end position="92"/>
    </location>
</feature>
<comment type="subcellular location">
    <subcellularLocation>
        <location evidence="1">Cell membrane</location>
        <topology evidence="1">Multi-pass membrane protein</topology>
    </subcellularLocation>
</comment>
<feature type="transmembrane region" description="Helical" evidence="6">
    <location>
        <begin position="168"/>
        <end position="187"/>
    </location>
</feature>
<feature type="transmembrane region" description="Helical" evidence="6">
    <location>
        <begin position="99"/>
        <end position="125"/>
    </location>
</feature>
<feature type="transmembrane region" description="Helical" evidence="6">
    <location>
        <begin position="25"/>
        <end position="44"/>
    </location>
</feature>
<dbReference type="PANTHER" id="PTHR39087:SF2">
    <property type="entry name" value="UPF0104 MEMBRANE PROTEIN MJ1595"/>
    <property type="match status" value="1"/>
</dbReference>
<name>L7KI16_9ACTN</name>
<dbReference type="STRING" id="1220583.GOACH_05_03660"/>
<keyword evidence="8" id="KW-1185">Reference proteome</keyword>
<feature type="transmembrane region" description="Helical" evidence="6">
    <location>
        <begin position="681"/>
        <end position="703"/>
    </location>
</feature>
<proteinExistence type="predicted"/>
<feature type="transmembrane region" description="Helical" evidence="6">
    <location>
        <begin position="631"/>
        <end position="649"/>
    </location>
</feature>
<feature type="transmembrane region" description="Helical" evidence="6">
    <location>
        <begin position="761"/>
        <end position="783"/>
    </location>
</feature>
<keyword evidence="2" id="KW-1003">Cell membrane</keyword>
<dbReference type="eggNOG" id="COG0392">
    <property type="taxonomic scope" value="Bacteria"/>
</dbReference>
<sequence length="788" mass="84105">MDVDGREITISGDLLQPLTRRTSDILRLIVAAIVLIVVVVSSLITRGDWVALEKSISGIVSVLTPTQAGLVYLAYGIAILALPFMILVGLLAARQWRLLWAYATAAAISFLALSVSENGIAAPTWHFDRGERLDSLLSQFLDDPRWIAMLAAVLTVSGPWLPARWRRWWWLLLLAFVPIHLVVSAVVPARAVLGLATGWFVGSLVVWVAGTPALVVPLEDAARMLQRRGVRVTAMRVVRPASRGPLELLASADGEIIVDLYGPNQRSAGLLREFWRKIRLRSEETAPLQLSAHRMVEHRGLMTVTVDGLGLSNSSTIAVAPLDRDWTMYAGTPPRGTTLDQCSDRIAVADVWAALHALHSEGISHGDLRAAQITVVDEAIRFGGFHFAEYGASDVQLQSDIAQLLATTTDLYGSHAAVGAAINAFGADAVLVASRRLSASALPKRIRDAVTDSKAVMSSARDEIRTQTGADEIRAESITRFSRSQIIQLVLLVALVYVAYPFISTVPTFFSELRSLDWAWALLGLAASMLTYIGAAAALWACADGLTSMWKLTVMQFANTFAATTTPAGVGGLALSTRFLQKAGLGGVRATTAVALQQSVQVIVHVVLLLFFTAVAGTSADLSHFVPSATVLYLVAGVVLGALGLFLFIPKLRHWLGASLRPKLLEVLADLKAVAREPKRLAIITLGCGATTLGGAFALWASVHAFGGEVSFITVTVVTMIGGTLASAAPTPGGVGAVEAALIGGLAAFGIPSAVAVPGVLLYRVLTCWLPVFIGWPVMHWLARKNMI</sequence>
<feature type="transmembrane region" description="Helical" evidence="6">
    <location>
        <begin position="518"/>
        <end position="542"/>
    </location>
</feature>
<feature type="transmembrane region" description="Helical" evidence="6">
    <location>
        <begin position="709"/>
        <end position="728"/>
    </location>
</feature>
<evidence type="ECO:0000313" key="7">
    <source>
        <dbReference type="EMBL" id="GAC48495.1"/>
    </source>
</evidence>
<comment type="caution">
    <text evidence="7">The sequence shown here is derived from an EMBL/GenBank/DDBJ whole genome shotgun (WGS) entry which is preliminary data.</text>
</comment>
<evidence type="ECO:0000256" key="3">
    <source>
        <dbReference type="ARBA" id="ARBA00022692"/>
    </source>
</evidence>
<evidence type="ECO:0000256" key="2">
    <source>
        <dbReference type="ARBA" id="ARBA00022475"/>
    </source>
</evidence>
<dbReference type="AlphaFoldDB" id="L7KI16"/>